<evidence type="ECO:0000256" key="3">
    <source>
        <dbReference type="ARBA" id="ARBA00011160"/>
    </source>
</evidence>
<evidence type="ECO:0000256" key="4">
    <source>
        <dbReference type="ARBA" id="ARBA00021907"/>
    </source>
</evidence>
<dbReference type="InterPro" id="IPR047590">
    <property type="entry name" value="FtsX_proteobact-type"/>
</dbReference>
<keyword evidence="8 13" id="KW-0812">Transmembrane</keyword>
<evidence type="ECO:0000256" key="10">
    <source>
        <dbReference type="ARBA" id="ARBA00023136"/>
    </source>
</evidence>
<comment type="subcellular location">
    <subcellularLocation>
        <location evidence="1">Cell inner membrane</location>
        <topology evidence="1">Multi-pass membrane protein</topology>
    </subcellularLocation>
</comment>
<evidence type="ECO:0000256" key="13">
    <source>
        <dbReference type="SAM" id="Phobius"/>
    </source>
</evidence>
<feature type="domain" description="ABC3 transporter permease C-terminal" evidence="14">
    <location>
        <begin position="200"/>
        <end position="315"/>
    </location>
</feature>
<feature type="transmembrane region" description="Helical" evidence="13">
    <location>
        <begin position="291"/>
        <end position="315"/>
    </location>
</feature>
<evidence type="ECO:0000256" key="1">
    <source>
        <dbReference type="ARBA" id="ARBA00004429"/>
    </source>
</evidence>
<evidence type="ECO:0000256" key="7">
    <source>
        <dbReference type="ARBA" id="ARBA00022618"/>
    </source>
</evidence>
<sequence length="325" mass="36640">MRRNRHKQIVRKRPQDKLKEKFHAYMLNHAHGLFSSLGRLSRTPFTSTMTVIVLAVAIALAGCFYIVVANIQQLTGNLRTSNQMSLFLKDHINDVAGQKLAEQLAQNANVDSIKFIGKKQAMDEFKANSGFGDALNALDSNPLPNVIQVLPKDVLDSREALDNLMAEFKRMPEVEFVQVDMQWVERLQAIMRIASRGVTVVSVLLGFAVTFITGNTIRLELHNRKEEVFISKLVGATNAFIQRPFLYTGFWLGFIAGFSAWLIVTIMLLILESPVEQLSSLYNSSFELLYLSFSEFILMLMLSSGLAVLGSWAVLHYQLRLIKPE</sequence>
<accession>A0ABY7GNS3</accession>
<reference evidence="16" key="1">
    <citation type="submission" date="2022-11" db="EMBL/GenBank/DDBJ databases">
        <title>Methylomonas rapida sp. nov., Carotenoid-Producing Obligate Methanotrophs with High Growth Characteristics and Biotechnological Potential.</title>
        <authorList>
            <person name="Tikhonova E.N."/>
            <person name="Suleimanov R.Z."/>
            <person name="Miroshnikov K."/>
            <person name="Oshkin I.Y."/>
            <person name="Belova S.E."/>
            <person name="Danilova O.V."/>
            <person name="Ashikhmin A."/>
            <person name="Konopkin A."/>
            <person name="But S.Y."/>
            <person name="Khmelenina V.N."/>
            <person name="Kuznetsov N."/>
            <person name="Pimenov N.V."/>
            <person name="Dedysh S.N."/>
        </authorList>
    </citation>
    <scope>NUCLEOTIDE SEQUENCE</scope>
    <source>
        <strain evidence="16">MP1</strain>
    </source>
</reference>
<dbReference type="PANTHER" id="PTHR47755:SF1">
    <property type="entry name" value="CELL DIVISION PROTEIN FTSX"/>
    <property type="match status" value="1"/>
</dbReference>
<evidence type="ECO:0000256" key="8">
    <source>
        <dbReference type="ARBA" id="ARBA00022692"/>
    </source>
</evidence>
<dbReference type="InterPro" id="IPR003838">
    <property type="entry name" value="ABC3_permease_C"/>
</dbReference>
<feature type="transmembrane region" description="Helical" evidence="13">
    <location>
        <begin position="193"/>
        <end position="214"/>
    </location>
</feature>
<comment type="similarity">
    <text evidence="2 12">Belongs to the ABC-4 integral membrane protein family. FtsX subfamily.</text>
</comment>
<dbReference type="RefSeq" id="WP_255187059.1">
    <property type="nucleotide sequence ID" value="NZ_CP113517.1"/>
</dbReference>
<dbReference type="PIRSF" id="PIRSF003097">
    <property type="entry name" value="FtsX"/>
    <property type="match status" value="1"/>
</dbReference>
<evidence type="ECO:0000313" key="16">
    <source>
        <dbReference type="EMBL" id="WAR46154.1"/>
    </source>
</evidence>
<keyword evidence="10 12" id="KW-0472">Membrane</keyword>
<keyword evidence="5 12" id="KW-1003">Cell membrane</keyword>
<dbReference type="NCBIfam" id="TIGR00439">
    <property type="entry name" value="FtsX_Gneg"/>
    <property type="match status" value="1"/>
</dbReference>
<dbReference type="Gene3D" id="3.30.70.3040">
    <property type="match status" value="1"/>
</dbReference>
<protein>
    <recommendedName>
        <fullName evidence="4 12">Cell division protein FtsX</fullName>
    </recommendedName>
</protein>
<dbReference type="EMBL" id="CP113517">
    <property type="protein sequence ID" value="WAR46154.1"/>
    <property type="molecule type" value="Genomic_DNA"/>
</dbReference>
<evidence type="ECO:0000256" key="12">
    <source>
        <dbReference type="PIRNR" id="PIRNR003097"/>
    </source>
</evidence>
<evidence type="ECO:0000256" key="5">
    <source>
        <dbReference type="ARBA" id="ARBA00022475"/>
    </source>
</evidence>
<organism evidence="16 17">
    <name type="scientific">Methylomonas rapida</name>
    <dbReference type="NCBI Taxonomy" id="2963939"/>
    <lineage>
        <taxon>Bacteria</taxon>
        <taxon>Pseudomonadati</taxon>
        <taxon>Pseudomonadota</taxon>
        <taxon>Gammaproteobacteria</taxon>
        <taxon>Methylococcales</taxon>
        <taxon>Methylococcaceae</taxon>
        <taxon>Methylomonas</taxon>
    </lineage>
</organism>
<proteinExistence type="inferred from homology"/>
<dbReference type="Pfam" id="PF18075">
    <property type="entry name" value="FtsX_ECD"/>
    <property type="match status" value="1"/>
</dbReference>
<feature type="domain" description="FtsX extracellular" evidence="15">
    <location>
        <begin position="83"/>
        <end position="177"/>
    </location>
</feature>
<dbReference type="InterPro" id="IPR004513">
    <property type="entry name" value="FtsX"/>
</dbReference>
<dbReference type="Proteomes" id="UP001162780">
    <property type="component" value="Chromosome"/>
</dbReference>
<keyword evidence="17" id="KW-1185">Reference proteome</keyword>
<evidence type="ECO:0000256" key="9">
    <source>
        <dbReference type="ARBA" id="ARBA00022989"/>
    </source>
</evidence>
<dbReference type="Pfam" id="PF02687">
    <property type="entry name" value="FtsX"/>
    <property type="match status" value="1"/>
</dbReference>
<comment type="function">
    <text evidence="12">Part of the ABC transporter FtsEX involved in cellular division.</text>
</comment>
<dbReference type="InterPro" id="IPR040690">
    <property type="entry name" value="FtsX_ECD"/>
</dbReference>
<evidence type="ECO:0000256" key="11">
    <source>
        <dbReference type="ARBA" id="ARBA00023306"/>
    </source>
</evidence>
<name>A0ABY7GNS3_9GAMM</name>
<evidence type="ECO:0000256" key="6">
    <source>
        <dbReference type="ARBA" id="ARBA00022519"/>
    </source>
</evidence>
<evidence type="ECO:0000259" key="14">
    <source>
        <dbReference type="Pfam" id="PF02687"/>
    </source>
</evidence>
<keyword evidence="6 12" id="KW-0997">Cell inner membrane</keyword>
<feature type="transmembrane region" description="Helical" evidence="13">
    <location>
        <begin position="49"/>
        <end position="68"/>
    </location>
</feature>
<dbReference type="PANTHER" id="PTHR47755">
    <property type="entry name" value="CELL DIVISION PROTEIN FTSX"/>
    <property type="match status" value="1"/>
</dbReference>
<gene>
    <name evidence="16" type="primary">ftsX</name>
    <name evidence="16" type="ORF">NM686_006455</name>
</gene>
<evidence type="ECO:0000313" key="17">
    <source>
        <dbReference type="Proteomes" id="UP001162780"/>
    </source>
</evidence>
<comment type="subunit">
    <text evidence="3">Forms a membrane-associated complex with FtsE.</text>
</comment>
<evidence type="ECO:0000259" key="15">
    <source>
        <dbReference type="Pfam" id="PF18075"/>
    </source>
</evidence>
<keyword evidence="11 12" id="KW-0131">Cell cycle</keyword>
<evidence type="ECO:0000256" key="2">
    <source>
        <dbReference type="ARBA" id="ARBA00007379"/>
    </source>
</evidence>
<keyword evidence="9 13" id="KW-1133">Transmembrane helix</keyword>
<feature type="transmembrane region" description="Helical" evidence="13">
    <location>
        <begin position="250"/>
        <end position="271"/>
    </location>
</feature>
<keyword evidence="7 12" id="KW-0132">Cell division</keyword>